<dbReference type="InterPro" id="IPR011006">
    <property type="entry name" value="CheY-like_superfamily"/>
</dbReference>
<dbReference type="Proteomes" id="UP000401717">
    <property type="component" value="Unassembled WGS sequence"/>
</dbReference>
<dbReference type="Pfam" id="PF00072">
    <property type="entry name" value="Response_reg"/>
    <property type="match status" value="1"/>
</dbReference>
<sequence>MGREGRRAEQGETVLIVDDEPTVRMLVTEVLEDLGYTAIEAADSVAGLKVLQSDVRIDLLVTDVGLPGGMNGRQMADAGRVKRPGLKVLFITGYAENAAVGNGHLDPGMAVLTKPFVMEALASRIKELIAGA</sequence>
<evidence type="ECO:0000313" key="6">
    <source>
        <dbReference type="Proteomes" id="UP000401717"/>
    </source>
</evidence>
<evidence type="ECO:0000313" key="5">
    <source>
        <dbReference type="EMBL" id="VUF10457.1"/>
    </source>
</evidence>
<dbReference type="CDD" id="cd18161">
    <property type="entry name" value="REC_hyHK_blue-like"/>
    <property type="match status" value="1"/>
</dbReference>
<gene>
    <name evidence="4" type="ORF">IFDJLNFL_3913</name>
    <name evidence="5" type="ORF">MTDSW087_00124</name>
</gene>
<dbReference type="SUPFAM" id="SSF52172">
    <property type="entry name" value="CheY-like"/>
    <property type="match status" value="1"/>
</dbReference>
<evidence type="ECO:0000256" key="1">
    <source>
        <dbReference type="ARBA" id="ARBA00022553"/>
    </source>
</evidence>
<organism evidence="5 6">
    <name type="scientific">Methylobacterium dankookense</name>
    <dbReference type="NCBI Taxonomy" id="560405"/>
    <lineage>
        <taxon>Bacteria</taxon>
        <taxon>Pseudomonadati</taxon>
        <taxon>Pseudomonadota</taxon>
        <taxon>Alphaproteobacteria</taxon>
        <taxon>Hyphomicrobiales</taxon>
        <taxon>Methylobacteriaceae</taxon>
        <taxon>Methylobacterium</taxon>
    </lineage>
</organism>
<evidence type="ECO:0000259" key="3">
    <source>
        <dbReference type="PROSITE" id="PS50110"/>
    </source>
</evidence>
<dbReference type="EMBL" id="CABFVH010000001">
    <property type="protein sequence ID" value="VUF10457.1"/>
    <property type="molecule type" value="Genomic_DNA"/>
</dbReference>
<dbReference type="PANTHER" id="PTHR44591">
    <property type="entry name" value="STRESS RESPONSE REGULATOR PROTEIN 1"/>
    <property type="match status" value="1"/>
</dbReference>
<dbReference type="InterPro" id="IPR001789">
    <property type="entry name" value="Sig_transdc_resp-reg_receiver"/>
</dbReference>
<dbReference type="AlphaFoldDB" id="A0A564FR90"/>
<dbReference type="GO" id="GO:0000160">
    <property type="term" value="P:phosphorelay signal transduction system"/>
    <property type="evidence" value="ECO:0007669"/>
    <property type="project" value="InterPro"/>
</dbReference>
<dbReference type="EMBL" id="BPQI01000127">
    <property type="protein sequence ID" value="GJD57999.1"/>
    <property type="molecule type" value="Genomic_DNA"/>
</dbReference>
<proteinExistence type="predicted"/>
<keyword evidence="7" id="KW-1185">Reference proteome</keyword>
<protein>
    <submittedName>
        <fullName evidence="5">Blue-light-activated protein</fullName>
    </submittedName>
</protein>
<feature type="modified residue" description="4-aspartylphosphate" evidence="2">
    <location>
        <position position="63"/>
    </location>
</feature>
<dbReference type="Gene3D" id="3.40.50.2300">
    <property type="match status" value="1"/>
</dbReference>
<dbReference type="Proteomes" id="UP001055303">
    <property type="component" value="Unassembled WGS sequence"/>
</dbReference>
<evidence type="ECO:0000313" key="4">
    <source>
        <dbReference type="EMBL" id="GJD57999.1"/>
    </source>
</evidence>
<evidence type="ECO:0000256" key="2">
    <source>
        <dbReference type="PROSITE-ProRule" id="PRU00169"/>
    </source>
</evidence>
<dbReference type="InterPro" id="IPR050595">
    <property type="entry name" value="Bact_response_regulator"/>
</dbReference>
<dbReference type="PANTHER" id="PTHR44591:SF21">
    <property type="entry name" value="TWO-COMPONENT RESPONSE REGULATOR"/>
    <property type="match status" value="1"/>
</dbReference>
<reference evidence="4" key="3">
    <citation type="submission" date="2021-08" db="EMBL/GenBank/DDBJ databases">
        <authorList>
            <person name="Tani A."/>
            <person name="Ola A."/>
            <person name="Ogura Y."/>
            <person name="Katsura K."/>
            <person name="Hayashi T."/>
        </authorList>
    </citation>
    <scope>NUCLEOTIDE SEQUENCE</scope>
    <source>
        <strain evidence="4">DSM 22415</strain>
    </source>
</reference>
<accession>A0A564FR90</accession>
<evidence type="ECO:0000313" key="7">
    <source>
        <dbReference type="Proteomes" id="UP001055303"/>
    </source>
</evidence>
<dbReference type="SMART" id="SM00448">
    <property type="entry name" value="REC"/>
    <property type="match status" value="1"/>
</dbReference>
<reference evidence="5 6" key="1">
    <citation type="submission" date="2019-06" db="EMBL/GenBank/DDBJ databases">
        <authorList>
            <person name="Rodrigo-Torres L."/>
            <person name="Arahal R. D."/>
            <person name="Lucena T."/>
        </authorList>
    </citation>
    <scope>NUCLEOTIDE SEQUENCE [LARGE SCALE GENOMIC DNA]</scope>
    <source>
        <strain evidence="5 6">SW08-7</strain>
    </source>
</reference>
<keyword evidence="1 2" id="KW-0597">Phosphoprotein</keyword>
<feature type="domain" description="Response regulatory" evidence="3">
    <location>
        <begin position="13"/>
        <end position="129"/>
    </location>
</feature>
<reference evidence="4" key="2">
    <citation type="journal article" date="2021" name="Front. Microbiol.">
        <title>Comprehensive Comparative Genomics and Phenotyping of Methylobacterium Species.</title>
        <authorList>
            <person name="Alessa O."/>
            <person name="Ogura Y."/>
            <person name="Fujitani Y."/>
            <person name="Takami H."/>
            <person name="Hayashi T."/>
            <person name="Sahin N."/>
            <person name="Tani A."/>
        </authorList>
    </citation>
    <scope>NUCLEOTIDE SEQUENCE</scope>
    <source>
        <strain evidence="4">DSM 22415</strain>
    </source>
</reference>
<name>A0A564FR90_9HYPH</name>
<dbReference type="PROSITE" id="PS50110">
    <property type="entry name" value="RESPONSE_REGULATORY"/>
    <property type="match status" value="1"/>
</dbReference>